<evidence type="ECO:0000313" key="5">
    <source>
        <dbReference type="EMBL" id="QMV47529.1"/>
    </source>
</evidence>
<dbReference type="GO" id="GO:0015074">
    <property type="term" value="P:DNA integration"/>
    <property type="evidence" value="ECO:0007669"/>
    <property type="project" value="InterPro"/>
</dbReference>
<evidence type="ECO:0000313" key="7">
    <source>
        <dbReference type="EMBL" id="QMV47579.1"/>
    </source>
</evidence>
<dbReference type="EMBL" id="CP050530">
    <property type="protein sequence ID" value="QMV47540.1"/>
    <property type="molecule type" value="Genomic_DNA"/>
</dbReference>
<dbReference type="Pfam" id="PF00665">
    <property type="entry name" value="rve"/>
    <property type="match status" value="1"/>
</dbReference>
<sequence length="167" mass="19578">MFCQPKGVKYSFIKEHRSSYKIQELCRFLNVSACGYYKWVAQEKSNKELAREELLADIQKIYQASQCRYGAPKIHAELKALGKNYNIKTVQDVMQKNGIQAKLRRRFKTKKQQTDSRIIAPNILDQNFTTDQPNKVWVTDITYIKTKEGWLYLAAIIDLYSRMVVNE</sequence>
<dbReference type="EMBL" id="CP050530">
    <property type="protein sequence ID" value="QMV47579.1"/>
    <property type="molecule type" value="Genomic_DNA"/>
</dbReference>
<name>A0A7G5CE70_WOLPI</name>
<evidence type="ECO:0000313" key="4">
    <source>
        <dbReference type="EMBL" id="QMV47504.1"/>
    </source>
</evidence>
<dbReference type="EMBL" id="CP050530">
    <property type="protein sequence ID" value="QMV47529.1"/>
    <property type="molecule type" value="Genomic_DNA"/>
</dbReference>
<evidence type="ECO:0000313" key="2">
    <source>
        <dbReference type="EMBL" id="QMV47487.1"/>
    </source>
</evidence>
<dbReference type="RefSeq" id="WP_182184103.1">
    <property type="nucleotide sequence ID" value="NZ_CP050530.1"/>
</dbReference>
<evidence type="ECO:0000313" key="8">
    <source>
        <dbReference type="Proteomes" id="UP000515596"/>
    </source>
</evidence>
<dbReference type="Pfam" id="PF13276">
    <property type="entry name" value="HTH_21"/>
    <property type="match status" value="1"/>
</dbReference>
<evidence type="ECO:0000313" key="3">
    <source>
        <dbReference type="EMBL" id="QMV47501.1"/>
    </source>
</evidence>
<proteinExistence type="predicted"/>
<protein>
    <submittedName>
        <fullName evidence="4">IS3 family transposase</fullName>
    </submittedName>
</protein>
<dbReference type="GO" id="GO:0003676">
    <property type="term" value="F:nucleic acid binding"/>
    <property type="evidence" value="ECO:0007669"/>
    <property type="project" value="InterPro"/>
</dbReference>
<accession>A0A7G5CE70</accession>
<feature type="domain" description="Integrase catalytic" evidence="1">
    <location>
        <begin position="129"/>
        <end position="167"/>
    </location>
</feature>
<dbReference type="InterPro" id="IPR048020">
    <property type="entry name" value="Transpos_IS3"/>
</dbReference>
<dbReference type="InterPro" id="IPR012337">
    <property type="entry name" value="RNaseH-like_sf"/>
</dbReference>
<dbReference type="PANTHER" id="PTHR46889">
    <property type="entry name" value="TRANSPOSASE INSF FOR INSERTION SEQUENCE IS3B-RELATED"/>
    <property type="match status" value="1"/>
</dbReference>
<dbReference type="EMBL" id="CP050530">
    <property type="protein sequence ID" value="QMV47487.1"/>
    <property type="molecule type" value="Genomic_DNA"/>
</dbReference>
<reference evidence="4 8" key="1">
    <citation type="journal article" date="2020" name="Mol. Biol. Evol.">
        <title>Life and death of selfish genes: comparative genomics reveals the dynamic evolution of cytoplasmic incompatibility.</title>
        <authorList>
            <person name="Martinez J."/>
            <person name="Klasson L."/>
            <person name="Welch J."/>
            <person name="Jiggins F.M."/>
        </authorList>
    </citation>
    <scope>NUCLEOTIDE SEQUENCE [LARGE SCALE GENOMIC DNA]</scope>
    <source>
        <strain evidence="4">WNik</strain>
    </source>
</reference>
<dbReference type="Proteomes" id="UP000515596">
    <property type="component" value="Chromosome"/>
</dbReference>
<dbReference type="InterPro" id="IPR036397">
    <property type="entry name" value="RNaseH_sf"/>
</dbReference>
<dbReference type="AlphaFoldDB" id="A0A7G5CE70"/>
<dbReference type="EMBL" id="CP050530">
    <property type="protein sequence ID" value="QMV47504.1"/>
    <property type="molecule type" value="Genomic_DNA"/>
</dbReference>
<dbReference type="InterPro" id="IPR001584">
    <property type="entry name" value="Integrase_cat-core"/>
</dbReference>
<dbReference type="InterPro" id="IPR025948">
    <property type="entry name" value="HTH-like_dom"/>
</dbReference>
<dbReference type="InterPro" id="IPR050900">
    <property type="entry name" value="Transposase_IS3/IS150/IS904"/>
</dbReference>
<dbReference type="Gene3D" id="3.30.420.10">
    <property type="entry name" value="Ribonuclease H-like superfamily/Ribonuclease H"/>
    <property type="match status" value="1"/>
</dbReference>
<gene>
    <name evidence="2" type="ORF">HC356_00925</name>
    <name evidence="3" type="ORF">HC356_01470</name>
    <name evidence="4" type="ORF">HC356_01550</name>
    <name evidence="5" type="ORF">HC356_02925</name>
    <name evidence="6" type="ORF">HC356_03705</name>
    <name evidence="7" type="ORF">HC356_05330</name>
</gene>
<organism evidence="4 8">
    <name type="scientific">Wolbachia pipientis</name>
    <dbReference type="NCBI Taxonomy" id="955"/>
    <lineage>
        <taxon>Bacteria</taxon>
        <taxon>Pseudomonadati</taxon>
        <taxon>Pseudomonadota</taxon>
        <taxon>Alphaproteobacteria</taxon>
        <taxon>Rickettsiales</taxon>
        <taxon>Anaplasmataceae</taxon>
        <taxon>Wolbachieae</taxon>
        <taxon>Wolbachia</taxon>
    </lineage>
</organism>
<dbReference type="PANTHER" id="PTHR46889:SF4">
    <property type="entry name" value="TRANSPOSASE INSO FOR INSERTION SEQUENCE ELEMENT IS911B-RELATED"/>
    <property type="match status" value="1"/>
</dbReference>
<evidence type="ECO:0000259" key="1">
    <source>
        <dbReference type="PROSITE" id="PS50994"/>
    </source>
</evidence>
<dbReference type="PROSITE" id="PS50994">
    <property type="entry name" value="INTEGRASE"/>
    <property type="match status" value="1"/>
</dbReference>
<evidence type="ECO:0000313" key="6">
    <source>
        <dbReference type="EMBL" id="QMV47540.1"/>
    </source>
</evidence>
<dbReference type="NCBIfam" id="NF033516">
    <property type="entry name" value="transpos_IS3"/>
    <property type="match status" value="1"/>
</dbReference>
<dbReference type="EMBL" id="CP050530">
    <property type="protein sequence ID" value="QMV47501.1"/>
    <property type="molecule type" value="Genomic_DNA"/>
</dbReference>
<dbReference type="SUPFAM" id="SSF53098">
    <property type="entry name" value="Ribonuclease H-like"/>
    <property type="match status" value="1"/>
</dbReference>